<dbReference type="Proteomes" id="UP001555826">
    <property type="component" value="Unassembled WGS sequence"/>
</dbReference>
<dbReference type="InterPro" id="IPR038416">
    <property type="entry name" value="Ribosom_S30AE_C_sf"/>
</dbReference>
<dbReference type="EMBL" id="JBFNQN010000007">
    <property type="protein sequence ID" value="MEW9265509.1"/>
    <property type="molecule type" value="Genomic_DNA"/>
</dbReference>
<name>A0ABV3P7A7_9ACTN</name>
<dbReference type="NCBIfam" id="TIGR00741">
    <property type="entry name" value="yfiA"/>
    <property type="match status" value="1"/>
</dbReference>
<evidence type="ECO:0000256" key="1">
    <source>
        <dbReference type="ARBA" id="ARBA00022845"/>
    </source>
</evidence>
<accession>A0ABV3P7A7</accession>
<sequence>MEVVVTGRHTDVKERFRRHVEDKLEAKVSQFAPRAQRIDVEVSHENNRRQASNCERVEITVRDKGPVVRAEACADDPYAALDLATTKLLERLRRARDRRKVHHGRHRPTSVHEATAGLSDEVLTGSFDPGRPLAEQVGGDAAPTPAVMAGSTPPTADAPEAALQDASPVVIREKRHDAVPMTLDQALYEMELVGHDFYLFVDAASGSPSVVYRRRGWDYGVIHLDVQQAPQDGSAEGAANGRAASDAALTAVVAAAMR</sequence>
<feature type="compositionally biased region" description="Basic residues" evidence="3">
    <location>
        <begin position="97"/>
        <end position="109"/>
    </location>
</feature>
<dbReference type="Pfam" id="PF02482">
    <property type="entry name" value="Ribosomal_S30AE"/>
    <property type="match status" value="1"/>
</dbReference>
<dbReference type="InterPro" id="IPR032528">
    <property type="entry name" value="Ribosom_S30AE_C"/>
</dbReference>
<evidence type="ECO:0000256" key="2">
    <source>
        <dbReference type="HAMAP-Rule" id="MF_00839"/>
    </source>
</evidence>
<evidence type="ECO:0000259" key="4">
    <source>
        <dbReference type="Pfam" id="PF16321"/>
    </source>
</evidence>
<organism evidence="5 6">
    <name type="scientific">Kineococcus endophyticus</name>
    <dbReference type="NCBI Taxonomy" id="1181883"/>
    <lineage>
        <taxon>Bacteria</taxon>
        <taxon>Bacillati</taxon>
        <taxon>Actinomycetota</taxon>
        <taxon>Actinomycetes</taxon>
        <taxon>Kineosporiales</taxon>
        <taxon>Kineosporiaceae</taxon>
        <taxon>Kineococcus</taxon>
    </lineage>
</organism>
<reference evidence="5 6" key="1">
    <citation type="submission" date="2024-07" db="EMBL/GenBank/DDBJ databases">
        <authorList>
            <person name="Thanompreechachai J."/>
            <person name="Duangmal K."/>
        </authorList>
    </citation>
    <scope>NUCLEOTIDE SEQUENCE [LARGE SCALE GENOMIC DNA]</scope>
    <source>
        <strain evidence="5 6">KCTC 19886</strain>
    </source>
</reference>
<keyword evidence="2" id="KW-0963">Cytoplasm</keyword>
<gene>
    <name evidence="5" type="primary">raiA</name>
    <name evidence="2" type="synonym">hpf</name>
    <name evidence="5" type="ORF">AB1207_12170</name>
</gene>
<dbReference type="CDD" id="cd00552">
    <property type="entry name" value="RaiA"/>
    <property type="match status" value="1"/>
</dbReference>
<evidence type="ECO:0000313" key="5">
    <source>
        <dbReference type="EMBL" id="MEW9265509.1"/>
    </source>
</evidence>
<dbReference type="Pfam" id="PF16321">
    <property type="entry name" value="Ribosom_S30AE_C"/>
    <property type="match status" value="1"/>
</dbReference>
<comment type="similarity">
    <text evidence="2">Belongs to the HPF/YfiA ribosome-associated protein family. Long HPF subfamily.</text>
</comment>
<comment type="caution">
    <text evidence="5">The sequence shown here is derived from an EMBL/GenBank/DDBJ whole genome shotgun (WGS) entry which is preliminary data.</text>
</comment>
<dbReference type="HAMAP" id="MF_00839">
    <property type="entry name" value="HPF"/>
    <property type="match status" value="1"/>
</dbReference>
<keyword evidence="6" id="KW-1185">Reference proteome</keyword>
<comment type="subunit">
    <text evidence="2">Interacts with 100S ribosomes.</text>
</comment>
<feature type="region of interest" description="Disordered" evidence="3">
    <location>
        <begin position="97"/>
        <end position="117"/>
    </location>
</feature>
<dbReference type="Gene3D" id="3.30.160.100">
    <property type="entry name" value="Ribosome hibernation promotion factor-like"/>
    <property type="match status" value="1"/>
</dbReference>
<dbReference type="InterPro" id="IPR034694">
    <property type="entry name" value="HPF_long/plastid"/>
</dbReference>
<dbReference type="SUPFAM" id="SSF69754">
    <property type="entry name" value="Ribosome binding protein Y (YfiA homologue)"/>
    <property type="match status" value="1"/>
</dbReference>
<dbReference type="InterPro" id="IPR050574">
    <property type="entry name" value="HPF/YfiA_ribosome-assoc"/>
</dbReference>
<dbReference type="InterPro" id="IPR036567">
    <property type="entry name" value="RHF-like"/>
</dbReference>
<keyword evidence="1 2" id="KW-0810">Translation regulation</keyword>
<dbReference type="PANTHER" id="PTHR33231:SF1">
    <property type="entry name" value="30S RIBOSOMAL PROTEIN"/>
    <property type="match status" value="1"/>
</dbReference>
<comment type="subcellular location">
    <subcellularLocation>
        <location evidence="2">Cytoplasm</location>
    </subcellularLocation>
</comment>
<proteinExistence type="inferred from homology"/>
<dbReference type="PANTHER" id="PTHR33231">
    <property type="entry name" value="30S RIBOSOMAL PROTEIN"/>
    <property type="match status" value="1"/>
</dbReference>
<evidence type="ECO:0000313" key="6">
    <source>
        <dbReference type="Proteomes" id="UP001555826"/>
    </source>
</evidence>
<comment type="function">
    <text evidence="2">Required for dimerization of active 70S ribosomes into 100S ribosomes in stationary phase; 100S ribosomes are translationally inactive and sometimes present during exponential growth.</text>
</comment>
<protein>
    <recommendedName>
        <fullName evidence="2">Ribosome hibernation promoting factor</fullName>
        <shortName evidence="2">HPF</shortName>
    </recommendedName>
</protein>
<dbReference type="Gene3D" id="3.30.505.50">
    <property type="entry name" value="Sigma 54 modulation/S30EA ribosomal protein, C-terminal domain"/>
    <property type="match status" value="1"/>
</dbReference>
<feature type="domain" description="Sigma 54 modulation/S30EA ribosomal protein C-terminal" evidence="4">
    <location>
        <begin position="167"/>
        <end position="221"/>
    </location>
</feature>
<evidence type="ECO:0000256" key="3">
    <source>
        <dbReference type="SAM" id="MobiDB-lite"/>
    </source>
</evidence>
<dbReference type="InterPro" id="IPR003489">
    <property type="entry name" value="RHF/RaiA"/>
</dbReference>
<dbReference type="RefSeq" id="WP_367638601.1">
    <property type="nucleotide sequence ID" value="NZ_JBFNQN010000007.1"/>
</dbReference>